<reference evidence="1 2" key="1">
    <citation type="journal article" date="2015" name="Genome Announc.">
        <title>Whole-Genome Sequence of Leptospira interrogans Serovar Hardjo Subtype Hardjoprajitno Strain Norma, Isolated from Cattle in a Leptospirosis Outbreak in Brazil.</title>
        <authorList>
            <person name="Cosate M.R."/>
            <person name="Soares S.C."/>
            <person name="Mendes T.A."/>
            <person name="Raittz R.T."/>
            <person name="Moreira E.C."/>
            <person name="Leite R."/>
            <person name="Fernandes G.R."/>
            <person name="Haddad J.P."/>
            <person name="Ortega J.M."/>
        </authorList>
    </citation>
    <scope>NUCLEOTIDE SEQUENCE [LARGE SCALE GENOMIC DNA]</scope>
    <source>
        <strain evidence="1 2">Norma</strain>
    </source>
</reference>
<evidence type="ECO:0000313" key="2">
    <source>
        <dbReference type="Proteomes" id="UP000056502"/>
    </source>
</evidence>
<dbReference type="AlphaFoldDB" id="A0A0M5LEB8"/>
<dbReference type="PATRIC" id="fig|1279460.3.peg.451"/>
<proteinExistence type="predicted"/>
<dbReference type="Proteomes" id="UP000056502">
    <property type="component" value="Chromosome I"/>
</dbReference>
<organism evidence="1">
    <name type="scientific">Leptospira interrogans serovar Hardjo str. Norma</name>
    <dbReference type="NCBI Taxonomy" id="1279460"/>
    <lineage>
        <taxon>Bacteria</taxon>
        <taxon>Pseudomonadati</taxon>
        <taxon>Spirochaetota</taxon>
        <taxon>Spirochaetia</taxon>
        <taxon>Leptospirales</taxon>
        <taxon>Leptospiraceae</taxon>
        <taxon>Leptospira</taxon>
    </lineage>
</organism>
<gene>
    <name evidence="1" type="ORF">G436_0450</name>
</gene>
<dbReference type="EMBL" id="CP012603">
    <property type="protein sequence ID" value="ALE37673.1"/>
    <property type="molecule type" value="Genomic_DNA"/>
</dbReference>
<dbReference type="RefSeq" id="WP_154643182.1">
    <property type="nucleotide sequence ID" value="NZ_CP012603.1"/>
</dbReference>
<protein>
    <submittedName>
        <fullName evidence="1">Uncharacterized protein</fullName>
    </submittedName>
</protein>
<accession>A0A0M5LEB8</accession>
<sequence length="49" mass="5568">MPILREAFAKFSGSLLGVQVKLNVLVSMGAREAQQTPPLRSVFRFWDKF</sequence>
<evidence type="ECO:0000313" key="1">
    <source>
        <dbReference type="EMBL" id="ALE37673.1"/>
    </source>
</evidence>
<name>A0A0M5LEB8_LEPIR</name>